<dbReference type="Proteomes" id="UP000192573">
    <property type="component" value="Unassembled WGS sequence"/>
</dbReference>
<sequence>MLDKENAAKLERAQVNYGSENKKRNGHCGLVKKDYRIDGFINESIILWRFY</sequence>
<reference evidence="1 2" key="1">
    <citation type="submission" date="2017-03" db="EMBL/GenBank/DDBJ databases">
        <authorList>
            <person name="Afonso C.L."/>
            <person name="Miller P.J."/>
            <person name="Scott M.A."/>
            <person name="Spackman E."/>
            <person name="Goraichik I."/>
            <person name="Dimitrov K.M."/>
            <person name="Suarez D.L."/>
            <person name="Swayne D.E."/>
        </authorList>
    </citation>
    <scope>NUCLEOTIDE SEQUENCE [LARGE SCALE GENOMIC DNA]</scope>
    <source>
        <strain evidence="1 2">ATCC 51113</strain>
    </source>
</reference>
<name>A0A1V8P1L1_CITBR</name>
<organism evidence="1 2">
    <name type="scientific">Citrobacter braakii</name>
    <dbReference type="NCBI Taxonomy" id="57706"/>
    <lineage>
        <taxon>Bacteria</taxon>
        <taxon>Pseudomonadati</taxon>
        <taxon>Pseudomonadota</taxon>
        <taxon>Gammaproteobacteria</taxon>
        <taxon>Enterobacterales</taxon>
        <taxon>Enterobacteriaceae</taxon>
        <taxon>Citrobacter</taxon>
        <taxon>Citrobacter freundii complex</taxon>
    </lineage>
</organism>
<comment type="caution">
    <text evidence="1">The sequence shown here is derived from an EMBL/GenBank/DDBJ whole genome shotgun (WGS) entry which is preliminary data.</text>
</comment>
<dbReference type="AlphaFoldDB" id="A0A1V8P1L1"/>
<accession>A0A1V8P1L1</accession>
<dbReference type="EMBL" id="NAEW01000003">
    <property type="protein sequence ID" value="OQM42541.1"/>
    <property type="molecule type" value="Genomic_DNA"/>
</dbReference>
<evidence type="ECO:0000313" key="1">
    <source>
        <dbReference type="EMBL" id="OQM42541.1"/>
    </source>
</evidence>
<evidence type="ECO:0000313" key="2">
    <source>
        <dbReference type="Proteomes" id="UP000192573"/>
    </source>
</evidence>
<proteinExistence type="predicted"/>
<protein>
    <submittedName>
        <fullName evidence="1">Peroxiredoxin</fullName>
    </submittedName>
</protein>
<gene>
    <name evidence="1" type="ORF">BZK42_08600</name>
</gene>